<dbReference type="RefSeq" id="WP_129891111.1">
    <property type="nucleotide sequence ID" value="NZ_CP035758.1"/>
</dbReference>
<organism evidence="2 3">
    <name type="scientific">Ktedonosporobacter rubrisoli</name>
    <dbReference type="NCBI Taxonomy" id="2509675"/>
    <lineage>
        <taxon>Bacteria</taxon>
        <taxon>Bacillati</taxon>
        <taxon>Chloroflexota</taxon>
        <taxon>Ktedonobacteria</taxon>
        <taxon>Ktedonobacterales</taxon>
        <taxon>Ktedonosporobacteraceae</taxon>
        <taxon>Ktedonosporobacter</taxon>
    </lineage>
</organism>
<proteinExistence type="predicted"/>
<dbReference type="InterPro" id="IPR046492">
    <property type="entry name" value="DUF6585"/>
</dbReference>
<evidence type="ECO:0000313" key="3">
    <source>
        <dbReference type="Proteomes" id="UP000290365"/>
    </source>
</evidence>
<feature type="transmembrane region" description="Helical" evidence="1">
    <location>
        <begin position="71"/>
        <end position="89"/>
    </location>
</feature>
<keyword evidence="1" id="KW-0812">Transmembrane</keyword>
<reference evidence="2 3" key="1">
    <citation type="submission" date="2019-01" db="EMBL/GenBank/DDBJ databases">
        <title>Ktedonosporobacter rubrisoli SCAWS-G2.</title>
        <authorList>
            <person name="Huang Y."/>
            <person name="Yan B."/>
        </authorList>
    </citation>
    <scope>NUCLEOTIDE SEQUENCE [LARGE SCALE GENOMIC DNA]</scope>
    <source>
        <strain evidence="2 3">SCAWS-G2</strain>
    </source>
</reference>
<evidence type="ECO:0000313" key="2">
    <source>
        <dbReference type="EMBL" id="QBD80045.1"/>
    </source>
</evidence>
<dbReference type="KEGG" id="kbs:EPA93_30305"/>
<accession>A0A4P6JX17</accession>
<keyword evidence="1" id="KW-0472">Membrane</keyword>
<keyword evidence="1" id="KW-1133">Transmembrane helix</keyword>
<dbReference type="Proteomes" id="UP000290365">
    <property type="component" value="Chromosome"/>
</dbReference>
<dbReference type="Pfam" id="PF20226">
    <property type="entry name" value="DUF6585"/>
    <property type="match status" value="1"/>
</dbReference>
<dbReference type="EMBL" id="CP035758">
    <property type="protein sequence ID" value="QBD80045.1"/>
    <property type="molecule type" value="Genomic_DNA"/>
</dbReference>
<name>A0A4P6JX17_KTERU</name>
<sequence length="270" mass="30620">MQSDQTSLGVPTEIEQMARKHTMGSVRNIFGSNTYLAHARRRGGFVMLGTALVFCLIGIACMAGGAAGWVFIIIALIPLGLSPLFFSWASRLEKSAIRLYLYKDGFIYYGRDHTAQPFRWDQITAVWRHVIRLYRNGSYIRTMYLFIIQRKDGLKIELNDDLGAIEIVGDTISEQTTRILLPPAMEQVMKGQTISFGPLSLKRQELSKGGQVLPCQQIEAVDLHEGFVRVKRWGKWSNLEEMRKVPNVMVFLNLAETFLKQEKDRGTSIS</sequence>
<protein>
    <submittedName>
        <fullName evidence="2">Uncharacterized protein</fullName>
    </submittedName>
</protein>
<dbReference type="OrthoDB" id="156557at2"/>
<keyword evidence="3" id="KW-1185">Reference proteome</keyword>
<dbReference type="AlphaFoldDB" id="A0A4P6JX17"/>
<gene>
    <name evidence="2" type="ORF">EPA93_30305</name>
</gene>
<evidence type="ECO:0000256" key="1">
    <source>
        <dbReference type="SAM" id="Phobius"/>
    </source>
</evidence>
<feature type="transmembrane region" description="Helical" evidence="1">
    <location>
        <begin position="45"/>
        <end position="65"/>
    </location>
</feature>